<feature type="compositionally biased region" description="Basic and acidic residues" evidence="1">
    <location>
        <begin position="201"/>
        <end position="216"/>
    </location>
</feature>
<feature type="region of interest" description="Disordered" evidence="1">
    <location>
        <begin position="1"/>
        <end position="24"/>
    </location>
</feature>
<dbReference type="EMBL" id="PQXO01000971">
    <property type="protein sequence ID" value="TGO81903.1"/>
    <property type="molecule type" value="Genomic_DNA"/>
</dbReference>
<feature type="region of interest" description="Disordered" evidence="1">
    <location>
        <begin position="196"/>
        <end position="224"/>
    </location>
</feature>
<feature type="compositionally biased region" description="Basic and acidic residues" evidence="1">
    <location>
        <begin position="383"/>
        <end position="398"/>
    </location>
</feature>
<dbReference type="AlphaFoldDB" id="A0A4Z1K707"/>
<evidence type="ECO:0000256" key="1">
    <source>
        <dbReference type="SAM" id="MobiDB-lite"/>
    </source>
</evidence>
<reference evidence="2 3" key="1">
    <citation type="submission" date="2017-12" db="EMBL/GenBank/DDBJ databases">
        <title>Comparative genomics of Botrytis spp.</title>
        <authorList>
            <person name="Valero-Jimenez C.A."/>
            <person name="Tapia P."/>
            <person name="Veloso J."/>
            <person name="Silva-Moreno E."/>
            <person name="Staats M."/>
            <person name="Valdes J.H."/>
            <person name="Van Kan J.A.L."/>
        </authorList>
    </citation>
    <scope>NUCLEOTIDE SEQUENCE [LARGE SCALE GENOMIC DNA]</scope>
    <source>
        <strain evidence="2 3">MUCL3349</strain>
    </source>
</reference>
<feature type="compositionally biased region" description="Polar residues" evidence="1">
    <location>
        <begin position="7"/>
        <end position="19"/>
    </location>
</feature>
<evidence type="ECO:0000313" key="2">
    <source>
        <dbReference type="EMBL" id="TGO81903.1"/>
    </source>
</evidence>
<sequence length="408" mass="45416">MEPQPKNLASQKPQTASNKSESKSKYAFTQNTVLSALDRTLLEKGLRKQWKFFSEDDKMFGSLDVRGGYIAHDMCTWRKDISSSSPKDILNLKQCLAGKALRFWEKNPDPEWIPGAKEEQAFVEAYDNMVKIIQGIPAEKADNYSAYMEHRLRLATSTDGGEILGPLLHEVLSNKVSNPEMRFAAYQAAKALHPENNVNIDPKDDINVDYSQSEKRKNSKKVTTKSLDGRNFALLVNNSSGKRKRLSGDEDNDDVETAKNRNDGNVVNATAGISTVHSKPLEDETFKSQSIPKEEIAGVGTKTNIPFSLRGPAYTSVLGTETFGTGLRTSRLRTFDTGGSSTTRKSNTQKSNNAILDNSPKFELSDLTTPLSLLSKPNKRRKVTDEDKVEGQDDKFKLDTSGPDWVRK</sequence>
<keyword evidence="3" id="KW-1185">Reference proteome</keyword>
<organism evidence="2 3">
    <name type="scientific">Botrytis porri</name>
    <dbReference type="NCBI Taxonomy" id="87229"/>
    <lineage>
        <taxon>Eukaryota</taxon>
        <taxon>Fungi</taxon>
        <taxon>Dikarya</taxon>
        <taxon>Ascomycota</taxon>
        <taxon>Pezizomycotina</taxon>
        <taxon>Leotiomycetes</taxon>
        <taxon>Helotiales</taxon>
        <taxon>Sclerotiniaceae</taxon>
        <taxon>Botrytis</taxon>
    </lineage>
</organism>
<feature type="compositionally biased region" description="Polar residues" evidence="1">
    <location>
        <begin position="337"/>
        <end position="356"/>
    </location>
</feature>
<name>A0A4Z1K707_9HELO</name>
<proteinExistence type="predicted"/>
<evidence type="ECO:0000313" key="3">
    <source>
        <dbReference type="Proteomes" id="UP000297280"/>
    </source>
</evidence>
<feature type="region of interest" description="Disordered" evidence="1">
    <location>
        <begin position="238"/>
        <end position="267"/>
    </location>
</feature>
<accession>A0A4Z1K707</accession>
<comment type="caution">
    <text evidence="2">The sequence shown here is derived from an EMBL/GenBank/DDBJ whole genome shotgun (WGS) entry which is preliminary data.</text>
</comment>
<feature type="region of interest" description="Disordered" evidence="1">
    <location>
        <begin position="332"/>
        <end position="356"/>
    </location>
</feature>
<dbReference type="Proteomes" id="UP000297280">
    <property type="component" value="Unassembled WGS sequence"/>
</dbReference>
<feature type="region of interest" description="Disordered" evidence="1">
    <location>
        <begin position="377"/>
        <end position="408"/>
    </location>
</feature>
<protein>
    <submittedName>
        <fullName evidence="2">Uncharacterized protein</fullName>
    </submittedName>
</protein>
<gene>
    <name evidence="2" type="ORF">BPOR_0977g00020</name>
</gene>